<proteinExistence type="inferred from homology"/>
<evidence type="ECO:0000259" key="3">
    <source>
        <dbReference type="SMART" id="SM00093"/>
    </source>
</evidence>
<comment type="caution">
    <text evidence="4">The sequence shown here is derived from an EMBL/GenBank/DDBJ whole genome shotgun (WGS) entry which is preliminary data.</text>
</comment>
<dbReference type="InterPro" id="IPR036186">
    <property type="entry name" value="Serpin_sf"/>
</dbReference>
<dbReference type="Gene3D" id="2.30.39.10">
    <property type="entry name" value="Alpha-1-antitrypsin, domain 1"/>
    <property type="match status" value="1"/>
</dbReference>
<sequence>MDPEAKRQKLSTSELASPCLPKKKDVTITSPSLNSKVDLGEAMKKQNDVAMFLTEKVISAVARNSNFVFAPASINAVLTMVAVTSEEETLRSLIFSILRSSSVDELNAVFHEVANTVLVDASEDGGPKISAVNGVWMEQSLPVSPSKKDLIQNFFKATFAQVDFQFKSELVRKELNAWASRHTNNLIENMLPQGSVTSDTKWIYGNAMYFKGAWKDKFPKSLTDEEEFYLLDGTSLSVPFMSTASRRQYVSEYDDFKVLKLSFQQGLDMNREFSMYFYLPDENDGLENLVKRMASTPGFLDSHIPSEKVRVGEFRIPKFKIEFGFEASKAFNELELDSASFFHKALVEIDEDGAEAAAVTRMGGPRGGKGYSTVRLIDFVADHPFLFLIKEDRTKTIMFVGQIFDPSKTSSA</sequence>
<dbReference type="SMART" id="SM00093">
    <property type="entry name" value="SERPIN"/>
    <property type="match status" value="1"/>
</dbReference>
<dbReference type="InterPro" id="IPR042185">
    <property type="entry name" value="Serpin_sf_2"/>
</dbReference>
<dbReference type="SUPFAM" id="SSF56574">
    <property type="entry name" value="Serpins"/>
    <property type="match status" value="1"/>
</dbReference>
<dbReference type="PROSITE" id="PS00284">
    <property type="entry name" value="SERPIN"/>
    <property type="match status" value="1"/>
</dbReference>
<evidence type="ECO:0000256" key="2">
    <source>
        <dbReference type="RuleBase" id="RU000411"/>
    </source>
</evidence>
<dbReference type="CDD" id="cd02043">
    <property type="entry name" value="serpinP_plants"/>
    <property type="match status" value="1"/>
</dbReference>
<feature type="domain" description="Serpin" evidence="3">
    <location>
        <begin position="51"/>
        <end position="406"/>
    </location>
</feature>
<accession>A0ABC8IY64</accession>
<dbReference type="InterPro" id="IPR023796">
    <property type="entry name" value="Serpin_dom"/>
</dbReference>
<evidence type="ECO:0000256" key="1">
    <source>
        <dbReference type="ARBA" id="ARBA00009500"/>
    </source>
</evidence>
<dbReference type="InterPro" id="IPR000215">
    <property type="entry name" value="Serpin_fam"/>
</dbReference>
<gene>
    <name evidence="4" type="ORF">ERUC_LOCUS4292</name>
</gene>
<dbReference type="PANTHER" id="PTHR11461">
    <property type="entry name" value="SERINE PROTEASE INHIBITOR, SERPIN"/>
    <property type="match status" value="1"/>
</dbReference>
<dbReference type="EMBL" id="CAKOAT010064043">
    <property type="protein sequence ID" value="CAH8306165.1"/>
    <property type="molecule type" value="Genomic_DNA"/>
</dbReference>
<dbReference type="Pfam" id="PF00079">
    <property type="entry name" value="Serpin"/>
    <property type="match status" value="1"/>
</dbReference>
<dbReference type="InterPro" id="IPR023795">
    <property type="entry name" value="Serpin_CS"/>
</dbReference>
<dbReference type="PANTHER" id="PTHR11461:SF324">
    <property type="entry name" value="SERPIN DOMAIN-CONTAINING PROTEIN"/>
    <property type="match status" value="1"/>
</dbReference>
<protein>
    <recommendedName>
        <fullName evidence="3">Serpin domain-containing protein</fullName>
    </recommendedName>
</protein>
<name>A0ABC8IY64_ERUVS</name>
<evidence type="ECO:0000313" key="5">
    <source>
        <dbReference type="Proteomes" id="UP001642260"/>
    </source>
</evidence>
<keyword evidence="5" id="KW-1185">Reference proteome</keyword>
<reference evidence="4 5" key="1">
    <citation type="submission" date="2022-03" db="EMBL/GenBank/DDBJ databases">
        <authorList>
            <person name="Macdonald S."/>
            <person name="Ahmed S."/>
            <person name="Newling K."/>
        </authorList>
    </citation>
    <scope>NUCLEOTIDE SEQUENCE [LARGE SCALE GENOMIC DNA]</scope>
</reference>
<dbReference type="InterPro" id="IPR042178">
    <property type="entry name" value="Serpin_sf_1"/>
</dbReference>
<organism evidence="4 5">
    <name type="scientific">Eruca vesicaria subsp. sativa</name>
    <name type="common">Garden rocket</name>
    <name type="synonym">Eruca sativa</name>
    <dbReference type="NCBI Taxonomy" id="29727"/>
    <lineage>
        <taxon>Eukaryota</taxon>
        <taxon>Viridiplantae</taxon>
        <taxon>Streptophyta</taxon>
        <taxon>Embryophyta</taxon>
        <taxon>Tracheophyta</taxon>
        <taxon>Spermatophyta</taxon>
        <taxon>Magnoliopsida</taxon>
        <taxon>eudicotyledons</taxon>
        <taxon>Gunneridae</taxon>
        <taxon>Pentapetalae</taxon>
        <taxon>rosids</taxon>
        <taxon>malvids</taxon>
        <taxon>Brassicales</taxon>
        <taxon>Brassicaceae</taxon>
        <taxon>Brassiceae</taxon>
        <taxon>Eruca</taxon>
    </lineage>
</organism>
<dbReference type="AlphaFoldDB" id="A0ABC8IY64"/>
<comment type="similarity">
    <text evidence="1 2">Belongs to the serpin family.</text>
</comment>
<dbReference type="Proteomes" id="UP001642260">
    <property type="component" value="Unassembled WGS sequence"/>
</dbReference>
<evidence type="ECO:0000313" key="4">
    <source>
        <dbReference type="EMBL" id="CAH8306165.1"/>
    </source>
</evidence>
<dbReference type="Gene3D" id="3.30.497.10">
    <property type="entry name" value="Antithrombin, subunit I, domain 2"/>
    <property type="match status" value="1"/>
</dbReference>